<dbReference type="InterPro" id="IPR000719">
    <property type="entry name" value="Prot_kinase_dom"/>
</dbReference>
<keyword evidence="4" id="KW-0067">ATP-binding</keyword>
<dbReference type="Proteomes" id="UP000219565">
    <property type="component" value="Unassembled WGS sequence"/>
</dbReference>
<dbReference type="OrthoDB" id="4569664at2"/>
<dbReference type="AlphaFoldDB" id="A0A285M055"/>
<dbReference type="STRING" id="1379680.GCA_001612615_05327"/>
<feature type="transmembrane region" description="Helical" evidence="5">
    <location>
        <begin position="470"/>
        <end position="490"/>
    </location>
</feature>
<sequence length="721" mass="78836">MTVTHVDPVARFTAAWRHCLHAARESPPHLADYVPDGTEVRTAVLADLVRIDLRHRWSGRGPVKRIAEYRAEFPEVDASPELADLVCEEFAARRGRGPLPLEDFLAEYPEVADAVRARLTGEQGHAGVVRVDRDPADLVPGQRIDDFDLRTELGNGRAGRVFLAKQLSMQRVVAVRIAAAGGVDPQPMVQLDHPNIVRVFDQRMLAFDGEIGRLVYMQYLPGGTAAEVLARRRVVDEGMGGALLLGALDAAIEAKGEIRPADSPVRAELAELSWPETVAWIGRRLADALGYADRHGIAHHAIAPANVLFTSEGTPKLADFAPSDGAAAPPDSPAALRDWLAYRSPEQLAAALDPDAPAPDGRSDLYALGVLLWELLTGTRPFADDPPTVEAALRARRAGVPAAALATLPADCPPALRRVLLTCLEPDPRRRWRNGAVLAEQLDLCLDARARDLVDPPEHSWRVRLRPWRVVLIALAIGVPNILASIYNIDHNNMLMHHRQSAQAQRQFEIYSVIVNGFGFAIGTVLLVYLARYLITVPHGLAAGVRYDEAVLHKARASAVRLGDSAALIIFTMWLISGLVYPLALRGTPDVVSASDYTHFMILHTISGVIAMTYPFLLTNFYIIRCVYPMFLGQGGIERSEADDLRALRRRSGVYLVLAASIPLIAVAGSTLLHPPDLAKIIVALRIMCIASIVAFVVVYLLFRAMEQDLYALRRVTVPGL</sequence>
<dbReference type="SUPFAM" id="SSF56112">
    <property type="entry name" value="Protein kinase-like (PK-like)"/>
    <property type="match status" value="1"/>
</dbReference>
<feature type="domain" description="Protein kinase" evidence="6">
    <location>
        <begin position="147"/>
        <end position="444"/>
    </location>
</feature>
<evidence type="ECO:0000313" key="7">
    <source>
        <dbReference type="EMBL" id="SNY88921.1"/>
    </source>
</evidence>
<keyword evidence="5" id="KW-0812">Transmembrane</keyword>
<reference evidence="7 8" key="1">
    <citation type="submission" date="2017-09" db="EMBL/GenBank/DDBJ databases">
        <authorList>
            <person name="Ehlers B."/>
            <person name="Leendertz F.H."/>
        </authorList>
    </citation>
    <scope>NUCLEOTIDE SEQUENCE [LARGE SCALE GENOMIC DNA]</scope>
    <source>
        <strain evidence="7 8">DSM 45537</strain>
    </source>
</reference>
<keyword evidence="5" id="KW-0472">Membrane</keyword>
<keyword evidence="7" id="KW-0723">Serine/threonine-protein kinase</keyword>
<feature type="transmembrane region" description="Helical" evidence="5">
    <location>
        <begin position="654"/>
        <end position="675"/>
    </location>
</feature>
<keyword evidence="1" id="KW-0808">Transferase</keyword>
<evidence type="ECO:0000256" key="5">
    <source>
        <dbReference type="SAM" id="Phobius"/>
    </source>
</evidence>
<keyword evidence="8" id="KW-1185">Reference proteome</keyword>
<name>A0A285M055_9NOCA</name>
<feature type="transmembrane region" description="Helical" evidence="5">
    <location>
        <begin position="681"/>
        <end position="703"/>
    </location>
</feature>
<dbReference type="EMBL" id="OBEG01000007">
    <property type="protein sequence ID" value="SNY88921.1"/>
    <property type="molecule type" value="Genomic_DNA"/>
</dbReference>
<evidence type="ECO:0000256" key="2">
    <source>
        <dbReference type="ARBA" id="ARBA00022741"/>
    </source>
</evidence>
<accession>A0A285M055</accession>
<keyword evidence="2" id="KW-0547">Nucleotide-binding</keyword>
<evidence type="ECO:0000256" key="4">
    <source>
        <dbReference type="ARBA" id="ARBA00022840"/>
    </source>
</evidence>
<dbReference type="RefSeq" id="WP_097247735.1">
    <property type="nucleotide sequence ID" value="NZ_OBEG01000007.1"/>
</dbReference>
<organism evidence="7 8">
    <name type="scientific">Nocardia amikacinitolerans</name>
    <dbReference type="NCBI Taxonomy" id="756689"/>
    <lineage>
        <taxon>Bacteria</taxon>
        <taxon>Bacillati</taxon>
        <taxon>Actinomycetota</taxon>
        <taxon>Actinomycetes</taxon>
        <taxon>Mycobacteriales</taxon>
        <taxon>Nocardiaceae</taxon>
        <taxon>Nocardia</taxon>
    </lineage>
</organism>
<dbReference type="PANTHER" id="PTHR43289:SF34">
    <property type="entry name" value="SERINE_THREONINE-PROTEIN KINASE YBDM-RELATED"/>
    <property type="match status" value="1"/>
</dbReference>
<evidence type="ECO:0000259" key="6">
    <source>
        <dbReference type="PROSITE" id="PS50011"/>
    </source>
</evidence>
<feature type="transmembrane region" description="Helical" evidence="5">
    <location>
        <begin position="562"/>
        <end position="581"/>
    </location>
</feature>
<gene>
    <name evidence="7" type="ORF">SAMN04244553_5917</name>
</gene>
<proteinExistence type="predicted"/>
<evidence type="ECO:0000256" key="1">
    <source>
        <dbReference type="ARBA" id="ARBA00022679"/>
    </source>
</evidence>
<dbReference type="GO" id="GO:0004674">
    <property type="term" value="F:protein serine/threonine kinase activity"/>
    <property type="evidence" value="ECO:0007669"/>
    <property type="project" value="UniProtKB-KW"/>
</dbReference>
<evidence type="ECO:0000256" key="3">
    <source>
        <dbReference type="ARBA" id="ARBA00022777"/>
    </source>
</evidence>
<dbReference type="Pfam" id="PF00069">
    <property type="entry name" value="Pkinase"/>
    <property type="match status" value="1"/>
</dbReference>
<protein>
    <submittedName>
        <fullName evidence="7">Serine/threonine protein kinase</fullName>
    </submittedName>
</protein>
<dbReference type="Gene3D" id="1.10.510.10">
    <property type="entry name" value="Transferase(Phosphotransferase) domain 1"/>
    <property type="match status" value="2"/>
</dbReference>
<feature type="transmembrane region" description="Helical" evidence="5">
    <location>
        <begin position="601"/>
        <end position="624"/>
    </location>
</feature>
<feature type="transmembrane region" description="Helical" evidence="5">
    <location>
        <begin position="510"/>
        <end position="531"/>
    </location>
</feature>
<dbReference type="PANTHER" id="PTHR43289">
    <property type="entry name" value="MITOGEN-ACTIVATED PROTEIN KINASE KINASE KINASE 20-RELATED"/>
    <property type="match status" value="1"/>
</dbReference>
<keyword evidence="3 7" id="KW-0418">Kinase</keyword>
<keyword evidence="5" id="KW-1133">Transmembrane helix</keyword>
<dbReference type="InterPro" id="IPR011009">
    <property type="entry name" value="Kinase-like_dom_sf"/>
</dbReference>
<dbReference type="GO" id="GO:0005524">
    <property type="term" value="F:ATP binding"/>
    <property type="evidence" value="ECO:0007669"/>
    <property type="project" value="UniProtKB-KW"/>
</dbReference>
<evidence type="ECO:0000313" key="8">
    <source>
        <dbReference type="Proteomes" id="UP000219565"/>
    </source>
</evidence>
<dbReference type="PROSITE" id="PS50011">
    <property type="entry name" value="PROTEIN_KINASE_DOM"/>
    <property type="match status" value="1"/>
</dbReference>